<evidence type="ECO:0000313" key="1">
    <source>
        <dbReference type="EMBL" id="MCQ4949334.1"/>
    </source>
</evidence>
<organism evidence="1 2">
    <name type="scientific">Bittarella massiliensis</name>
    <name type="common">ex Durand et al. 2017</name>
    <dbReference type="NCBI Taxonomy" id="1720313"/>
    <lineage>
        <taxon>Bacteria</taxon>
        <taxon>Bacillati</taxon>
        <taxon>Bacillota</taxon>
        <taxon>Clostridia</taxon>
        <taxon>Eubacteriales</taxon>
        <taxon>Oscillospiraceae</taxon>
        <taxon>Bittarella (ex Durand et al. 2017)</taxon>
    </lineage>
</organism>
<dbReference type="EMBL" id="JANGAB010000003">
    <property type="protein sequence ID" value="MCQ4949334.1"/>
    <property type="molecule type" value="Genomic_DNA"/>
</dbReference>
<dbReference type="Proteomes" id="UP001205063">
    <property type="component" value="Unassembled WGS sequence"/>
</dbReference>
<sequence length="97" mass="11265">MTPVEELLPGVKNNQDITWDDPAGDEKLAGIISRGMAYLDDLTATSLDYLAEDKPRELLMEYVRYARSNALDEFWGNYRTELLRLQIREELKQVDKE</sequence>
<dbReference type="RefSeq" id="WP_256135965.1">
    <property type="nucleotide sequence ID" value="NZ_JANGAB010000003.1"/>
</dbReference>
<gene>
    <name evidence="1" type="ORF">NE646_06590</name>
</gene>
<protein>
    <submittedName>
        <fullName evidence="1">Uncharacterized protein</fullName>
    </submittedName>
</protein>
<evidence type="ECO:0000313" key="2">
    <source>
        <dbReference type="Proteomes" id="UP001205063"/>
    </source>
</evidence>
<reference evidence="1" key="1">
    <citation type="submission" date="2022-06" db="EMBL/GenBank/DDBJ databases">
        <title>Isolation of gut microbiota from human fecal samples.</title>
        <authorList>
            <person name="Pamer E.G."/>
            <person name="Barat B."/>
            <person name="Waligurski E."/>
            <person name="Medina S."/>
            <person name="Paddock L."/>
            <person name="Mostad J."/>
        </authorList>
    </citation>
    <scope>NUCLEOTIDE SEQUENCE</scope>
    <source>
        <strain evidence="1">DFI.7.96</strain>
    </source>
</reference>
<proteinExistence type="predicted"/>
<name>A0AAW5KEC4_9FIRM</name>
<dbReference type="AlphaFoldDB" id="A0AAW5KEC4"/>
<comment type="caution">
    <text evidence="1">The sequence shown here is derived from an EMBL/GenBank/DDBJ whole genome shotgun (WGS) entry which is preliminary data.</text>
</comment>
<accession>A0AAW5KEC4</accession>